<dbReference type="InterPro" id="IPR036390">
    <property type="entry name" value="WH_DNA-bd_sf"/>
</dbReference>
<dbReference type="InterPro" id="IPR000835">
    <property type="entry name" value="HTH_MarR-typ"/>
</dbReference>
<dbReference type="InterPro" id="IPR036388">
    <property type="entry name" value="WH-like_DNA-bd_sf"/>
</dbReference>
<dbReference type="PANTHER" id="PTHR39515:SF2">
    <property type="entry name" value="HTH-TYPE TRANSCRIPTIONAL REGULATOR RV0880"/>
    <property type="match status" value="1"/>
</dbReference>
<dbReference type="PROSITE" id="PS50995">
    <property type="entry name" value="HTH_MARR_2"/>
    <property type="match status" value="1"/>
</dbReference>
<evidence type="ECO:0000313" key="2">
    <source>
        <dbReference type="EMBL" id="TDU83642.1"/>
    </source>
</evidence>
<evidence type="ECO:0000313" key="3">
    <source>
        <dbReference type="Proteomes" id="UP000295151"/>
    </source>
</evidence>
<dbReference type="GO" id="GO:0003700">
    <property type="term" value="F:DNA-binding transcription factor activity"/>
    <property type="evidence" value="ECO:0007669"/>
    <property type="project" value="InterPro"/>
</dbReference>
<dbReference type="PANTHER" id="PTHR39515">
    <property type="entry name" value="CONSERVED PROTEIN"/>
    <property type="match status" value="1"/>
</dbReference>
<sequence>MSRGEFPRLGRKPLIALMDRANRALQADMVQAAHRRGHPELKAAHNSVFSTLSEDGSRAADMAVRAGVTRQSMGEVIREMVDLGILEMRPDPEDRRAKLVTYTEHGRWIAGHGREHLIELEQRFADEFGPAEYDTAREIVGRIAELLDRWAEEETEQTA</sequence>
<accession>A0A4R7SWB8</accession>
<dbReference type="Gene3D" id="1.10.10.10">
    <property type="entry name" value="Winged helix-like DNA-binding domain superfamily/Winged helix DNA-binding domain"/>
    <property type="match status" value="1"/>
</dbReference>
<dbReference type="OrthoDB" id="122135at2"/>
<proteinExistence type="predicted"/>
<evidence type="ECO:0000259" key="1">
    <source>
        <dbReference type="PROSITE" id="PS50995"/>
    </source>
</evidence>
<comment type="caution">
    <text evidence="2">The sequence shown here is derived from an EMBL/GenBank/DDBJ whole genome shotgun (WGS) entry which is preliminary data.</text>
</comment>
<dbReference type="EMBL" id="SOCE01000002">
    <property type="protein sequence ID" value="TDU83642.1"/>
    <property type="molecule type" value="Genomic_DNA"/>
</dbReference>
<dbReference type="Proteomes" id="UP000295151">
    <property type="component" value="Unassembled WGS sequence"/>
</dbReference>
<name>A0A4R7SWB8_9ACTN</name>
<keyword evidence="3" id="KW-1185">Reference proteome</keyword>
<gene>
    <name evidence="2" type="ORF">EV138_6106</name>
</gene>
<protein>
    <submittedName>
        <fullName evidence="2">MarR family transcriptional regulator</fullName>
    </submittedName>
</protein>
<dbReference type="Pfam" id="PF12802">
    <property type="entry name" value="MarR_2"/>
    <property type="match status" value="1"/>
</dbReference>
<organism evidence="2 3">
    <name type="scientific">Kribbella voronezhensis</name>
    <dbReference type="NCBI Taxonomy" id="2512212"/>
    <lineage>
        <taxon>Bacteria</taxon>
        <taxon>Bacillati</taxon>
        <taxon>Actinomycetota</taxon>
        <taxon>Actinomycetes</taxon>
        <taxon>Propionibacteriales</taxon>
        <taxon>Kribbellaceae</taxon>
        <taxon>Kribbella</taxon>
    </lineage>
</organism>
<dbReference type="RefSeq" id="WP_133983034.1">
    <property type="nucleotide sequence ID" value="NZ_SOCE01000002.1"/>
</dbReference>
<dbReference type="SUPFAM" id="SSF46785">
    <property type="entry name" value="Winged helix' DNA-binding domain"/>
    <property type="match status" value="1"/>
</dbReference>
<feature type="domain" description="HTH marR-type" evidence="1">
    <location>
        <begin position="11"/>
        <end position="145"/>
    </location>
</feature>
<dbReference type="SMART" id="SM00347">
    <property type="entry name" value="HTH_MARR"/>
    <property type="match status" value="1"/>
</dbReference>
<reference evidence="2 3" key="1">
    <citation type="submission" date="2019-03" db="EMBL/GenBank/DDBJ databases">
        <title>Genomic Encyclopedia of Type Strains, Phase III (KMG-III): the genomes of soil and plant-associated and newly described type strains.</title>
        <authorList>
            <person name="Whitman W."/>
        </authorList>
    </citation>
    <scope>NUCLEOTIDE SEQUENCE [LARGE SCALE GENOMIC DNA]</scope>
    <source>
        <strain evidence="2 3">VKM Ac-2575</strain>
    </source>
</reference>
<dbReference type="AlphaFoldDB" id="A0A4R7SWB8"/>
<dbReference type="InterPro" id="IPR052526">
    <property type="entry name" value="HTH-type_Bedaq_tolerance"/>
</dbReference>